<name>A0A6A6GBQ9_9PEZI</name>
<keyword evidence="1" id="KW-0663">Pyridoxal phosphate</keyword>
<dbReference type="InterPro" id="IPR000192">
    <property type="entry name" value="Aminotrans_V_dom"/>
</dbReference>
<dbReference type="InterPro" id="IPR015424">
    <property type="entry name" value="PyrdxlP-dep_Trfase"/>
</dbReference>
<proteinExistence type="predicted"/>
<dbReference type="AlphaFoldDB" id="A0A6A6GBQ9"/>
<dbReference type="Gene3D" id="3.40.640.10">
    <property type="entry name" value="Type I PLP-dependent aspartate aminotransferase-like (Major domain)"/>
    <property type="match status" value="1"/>
</dbReference>
<gene>
    <name evidence="3" type="ORF">BDZ85DRAFT_263084</name>
</gene>
<dbReference type="SUPFAM" id="SSF53383">
    <property type="entry name" value="PLP-dependent transferases"/>
    <property type="match status" value="1"/>
</dbReference>
<sequence>MSEHMTSNDFGRQLRLSSFNFDPEYVPLNHGSYGAFPKVVRDKQRMIQDLTEQRSDAFIRYGIPHHLKVSRQAIANLLGASYQELVFITNATTGVNTALRNLNYQQGDVIVYFSTAYGACEKTIQHICETTPATSHRIGVHFPIEDDELLDLFRTAIAQLHNENKRPRIAMFDTVATFPGVRLPFEALVQACKDLGVLSLVDGAHGVGHIDLTHLGRVQPDFFTSNCYKWLYTPRPCAILYLPRRNWGIIRTTIPTGNGFVVDQTATGPDDPLGALFSWPAASDMSPYLCVPAALAFREQELGGEDSIRRYCFELAKEGGRRVAEILGTEVLDNKSRSLSQCCFAMVRLPLVFDQDKEDVNDAADQRLLARDGPAIIKWIMETLMTDHDTWVPGRFFQGALWVRISAQTYLEMKDFEWIAGVLGDLCRRVATEDVLQKGEA</sequence>
<organism evidence="3 4">
    <name type="scientific">Elsinoe ampelina</name>
    <dbReference type="NCBI Taxonomy" id="302913"/>
    <lineage>
        <taxon>Eukaryota</taxon>
        <taxon>Fungi</taxon>
        <taxon>Dikarya</taxon>
        <taxon>Ascomycota</taxon>
        <taxon>Pezizomycotina</taxon>
        <taxon>Dothideomycetes</taxon>
        <taxon>Dothideomycetidae</taxon>
        <taxon>Myriangiales</taxon>
        <taxon>Elsinoaceae</taxon>
        <taxon>Elsinoe</taxon>
    </lineage>
</organism>
<keyword evidence="4" id="KW-1185">Reference proteome</keyword>
<evidence type="ECO:0000313" key="4">
    <source>
        <dbReference type="Proteomes" id="UP000799538"/>
    </source>
</evidence>
<evidence type="ECO:0000259" key="2">
    <source>
        <dbReference type="Pfam" id="PF00266"/>
    </source>
</evidence>
<keyword evidence="3" id="KW-0808">Transferase</keyword>
<dbReference type="Proteomes" id="UP000799538">
    <property type="component" value="Unassembled WGS sequence"/>
</dbReference>
<dbReference type="PANTHER" id="PTHR43092">
    <property type="entry name" value="L-CYSTEINE DESULFHYDRASE"/>
    <property type="match status" value="1"/>
</dbReference>
<feature type="domain" description="Aminotransferase class V" evidence="2">
    <location>
        <begin position="68"/>
        <end position="245"/>
    </location>
</feature>
<dbReference type="GO" id="GO:0008483">
    <property type="term" value="F:transaminase activity"/>
    <property type="evidence" value="ECO:0007669"/>
    <property type="project" value="UniProtKB-KW"/>
</dbReference>
<accession>A0A6A6GBQ9</accession>
<keyword evidence="3" id="KW-0032">Aminotransferase</keyword>
<dbReference type="OrthoDB" id="5978656at2759"/>
<evidence type="ECO:0000313" key="3">
    <source>
        <dbReference type="EMBL" id="KAF2223155.1"/>
    </source>
</evidence>
<reference evidence="4" key="1">
    <citation type="journal article" date="2020" name="Stud. Mycol.">
        <title>101 Dothideomycetes genomes: A test case for predicting lifestyles and emergence of pathogens.</title>
        <authorList>
            <person name="Haridas S."/>
            <person name="Albert R."/>
            <person name="Binder M."/>
            <person name="Bloem J."/>
            <person name="LaButti K."/>
            <person name="Salamov A."/>
            <person name="Andreopoulos B."/>
            <person name="Baker S."/>
            <person name="Barry K."/>
            <person name="Bills G."/>
            <person name="Bluhm B."/>
            <person name="Cannon C."/>
            <person name="Castanera R."/>
            <person name="Culley D."/>
            <person name="Daum C."/>
            <person name="Ezra D."/>
            <person name="Gonzalez J."/>
            <person name="Henrissat B."/>
            <person name="Kuo A."/>
            <person name="Liang C."/>
            <person name="Lipzen A."/>
            <person name="Lutzoni F."/>
            <person name="Magnuson J."/>
            <person name="Mondo S."/>
            <person name="Nolan M."/>
            <person name="Ohm R."/>
            <person name="Pangilinan J."/>
            <person name="Park H.-J."/>
            <person name="Ramirez L."/>
            <person name="Alfaro M."/>
            <person name="Sun H."/>
            <person name="Tritt A."/>
            <person name="Yoshinaga Y."/>
            <person name="Zwiers L.-H."/>
            <person name="Turgeon B."/>
            <person name="Goodwin S."/>
            <person name="Spatafora J."/>
            <person name="Crous P."/>
            <person name="Grigoriev I."/>
        </authorList>
    </citation>
    <scope>NUCLEOTIDE SEQUENCE [LARGE SCALE GENOMIC DNA]</scope>
    <source>
        <strain evidence="4">CECT 20119</strain>
    </source>
</reference>
<dbReference type="PANTHER" id="PTHR43092:SF2">
    <property type="entry name" value="HERCYNYLCYSTEINE SULFOXIDE LYASE"/>
    <property type="match status" value="1"/>
</dbReference>
<dbReference type="InterPro" id="IPR015421">
    <property type="entry name" value="PyrdxlP-dep_Trfase_major"/>
</dbReference>
<dbReference type="EMBL" id="ML992507">
    <property type="protein sequence ID" value="KAF2223155.1"/>
    <property type="molecule type" value="Genomic_DNA"/>
</dbReference>
<protein>
    <submittedName>
        <fullName evidence="3">Aminotransferase family protein-like protein</fullName>
    </submittedName>
</protein>
<evidence type="ECO:0000256" key="1">
    <source>
        <dbReference type="ARBA" id="ARBA00022898"/>
    </source>
</evidence>
<dbReference type="Pfam" id="PF00266">
    <property type="entry name" value="Aminotran_5"/>
    <property type="match status" value="1"/>
</dbReference>